<evidence type="ECO:0008006" key="5">
    <source>
        <dbReference type="Google" id="ProtNLM"/>
    </source>
</evidence>
<dbReference type="EMBL" id="PDEP01000006">
    <property type="protein sequence ID" value="PEN07084.1"/>
    <property type="molecule type" value="Genomic_DNA"/>
</dbReference>
<reference evidence="3 4" key="1">
    <citation type="submission" date="2017-10" db="EMBL/GenBank/DDBJ databases">
        <title>Draft genome of Longimonas halophila.</title>
        <authorList>
            <person name="Goh K.M."/>
            <person name="Shamsir M.S."/>
            <person name="Lim S.W."/>
        </authorList>
    </citation>
    <scope>NUCLEOTIDE SEQUENCE [LARGE SCALE GENOMIC DNA]</scope>
    <source>
        <strain evidence="3 4">KCTC 42399</strain>
    </source>
</reference>
<keyword evidence="4" id="KW-1185">Reference proteome</keyword>
<name>A0A2H3NLR9_9BACT</name>
<organism evidence="3 4">
    <name type="scientific">Longimonas halophila</name>
    <dbReference type="NCBI Taxonomy" id="1469170"/>
    <lineage>
        <taxon>Bacteria</taxon>
        <taxon>Pseudomonadati</taxon>
        <taxon>Rhodothermota</taxon>
        <taxon>Rhodothermia</taxon>
        <taxon>Rhodothermales</taxon>
        <taxon>Salisaetaceae</taxon>
        <taxon>Longimonas</taxon>
    </lineage>
</organism>
<dbReference type="AlphaFoldDB" id="A0A2H3NLR9"/>
<feature type="compositionally biased region" description="Low complexity" evidence="1">
    <location>
        <begin position="42"/>
        <end position="53"/>
    </location>
</feature>
<evidence type="ECO:0000256" key="1">
    <source>
        <dbReference type="SAM" id="MobiDB-lite"/>
    </source>
</evidence>
<dbReference type="Proteomes" id="UP000221024">
    <property type="component" value="Unassembled WGS sequence"/>
</dbReference>
<dbReference type="RefSeq" id="WP_098062113.1">
    <property type="nucleotide sequence ID" value="NZ_PDEP01000006.1"/>
</dbReference>
<proteinExistence type="predicted"/>
<evidence type="ECO:0000313" key="3">
    <source>
        <dbReference type="EMBL" id="PEN07084.1"/>
    </source>
</evidence>
<dbReference type="OrthoDB" id="9800034at2"/>
<keyword evidence="2" id="KW-0812">Transmembrane</keyword>
<accession>A0A2H3NLR9</accession>
<comment type="caution">
    <text evidence="3">The sequence shown here is derived from an EMBL/GenBank/DDBJ whole genome shotgun (WGS) entry which is preliminary data.</text>
</comment>
<feature type="transmembrane region" description="Helical" evidence="2">
    <location>
        <begin position="119"/>
        <end position="136"/>
    </location>
</feature>
<protein>
    <recommendedName>
        <fullName evidence="5">DUF1232 domain-containing protein</fullName>
    </recommendedName>
</protein>
<evidence type="ECO:0000256" key="2">
    <source>
        <dbReference type="SAM" id="Phobius"/>
    </source>
</evidence>
<keyword evidence="2" id="KW-0472">Membrane</keyword>
<evidence type="ECO:0000313" key="4">
    <source>
        <dbReference type="Proteomes" id="UP000221024"/>
    </source>
</evidence>
<feature type="compositionally biased region" description="Low complexity" evidence="1">
    <location>
        <begin position="7"/>
        <end position="17"/>
    </location>
</feature>
<gene>
    <name evidence="3" type="ORF">CRI93_08075</name>
</gene>
<keyword evidence="2" id="KW-1133">Transmembrane helix</keyword>
<sequence>MPDPTESSSPGSPSNGSTEASETAESPDTDAAPESDHDDASDAQSSQTSQQTSEQPSLTDAFSEAAQEVLEKRLRWVGVLRKAVQRLGEDDSVPAVLARDIATLFRMVRAWRKGTYAHFPWRSVGVITLAVLYFLLMGRSSGGRSLAGLGIIDDTAILAFVVRTTHNELARFRTWENQHTETDATESPSDDEA</sequence>
<feature type="region of interest" description="Disordered" evidence="1">
    <location>
        <begin position="1"/>
        <end position="61"/>
    </location>
</feature>